<accession>A0A1B1C731</accession>
<dbReference type="GO" id="GO:0006629">
    <property type="term" value="P:lipid metabolic process"/>
    <property type="evidence" value="ECO:0007669"/>
    <property type="project" value="InterPro"/>
</dbReference>
<dbReference type="OrthoDB" id="869379at2"/>
<dbReference type="InterPro" id="IPR029058">
    <property type="entry name" value="AB_hydrolase_fold"/>
</dbReference>
<dbReference type="SUPFAM" id="SSF53474">
    <property type="entry name" value="alpha/beta-Hydrolases"/>
    <property type="match status" value="1"/>
</dbReference>
<dbReference type="PANTHER" id="PTHR11440">
    <property type="entry name" value="LECITHIN-CHOLESTEROL ACYLTRANSFERASE-RELATED"/>
    <property type="match status" value="1"/>
</dbReference>
<proteinExistence type="predicted"/>
<dbReference type="EMBL" id="CP016286">
    <property type="protein sequence ID" value="ANP85595.1"/>
    <property type="molecule type" value="Genomic_DNA"/>
</dbReference>
<name>A0A1B1C731_RHILE</name>
<dbReference type="AlphaFoldDB" id="A0A1B1C731"/>
<reference evidence="1 2" key="1">
    <citation type="submission" date="2016-06" db="EMBL/GenBank/DDBJ databases">
        <title>Microsymbionts genomes from the relict species Vavilovia formosa.</title>
        <authorList>
            <person name="Chirak E."/>
            <person name="Kimeklis A."/>
            <person name="Andronov E."/>
        </authorList>
    </citation>
    <scope>NUCLEOTIDE SEQUENCE [LARGE SCALE GENOMIC DNA]</scope>
    <source>
        <strain evidence="1 2">Vaf10</strain>
    </source>
</reference>
<organism evidence="1 2">
    <name type="scientific">Rhizobium leguminosarum</name>
    <dbReference type="NCBI Taxonomy" id="384"/>
    <lineage>
        <taxon>Bacteria</taxon>
        <taxon>Pseudomonadati</taxon>
        <taxon>Pseudomonadota</taxon>
        <taxon>Alphaproteobacteria</taxon>
        <taxon>Hyphomicrobiales</taxon>
        <taxon>Rhizobiaceae</taxon>
        <taxon>Rhizobium/Agrobacterium group</taxon>
        <taxon>Rhizobium</taxon>
    </lineage>
</organism>
<dbReference type="InterPro" id="IPR003386">
    <property type="entry name" value="LACT/PDAT_acylTrfase"/>
</dbReference>
<dbReference type="Gene3D" id="3.40.50.1820">
    <property type="entry name" value="alpha/beta hydrolase"/>
    <property type="match status" value="1"/>
</dbReference>
<protein>
    <recommendedName>
        <fullName evidence="3">Lecithin:cholesterol acyltransferase</fullName>
    </recommendedName>
</protein>
<sequence length="327" mass="36238">MVNWIESKVFQMARYSDLVVLLPGITGSVLAKDGEVLWGTAARDFWRMFWEKSLDQMQLRSADNGDDDLGDGIEAIGLVSNVTIVPGLLKIDGYSNTSSYLTGNLPLTRGENYFEFPYDWRRDNRVSARRLERFCHEKLKLWRELSGNEAAKIVFIAHSMGGLVARYYIECLEGWKCVRSLITLGTPYRGSLNALDSICNGTKKKFAGFEVDGSHAFRSFQSLYQLLPTYPVIDLGDGALRRTTEVDLPFLEADRAAQARAFHSEIEEAASANVAAVANLNDRTRIVPVIGIDQPTSQSAMWAGAGPLQMLRSIGGEDDGGDQTVPQ</sequence>
<evidence type="ECO:0008006" key="3">
    <source>
        <dbReference type="Google" id="ProtNLM"/>
    </source>
</evidence>
<dbReference type="Proteomes" id="UP000092691">
    <property type="component" value="Chromosome"/>
</dbReference>
<dbReference type="Pfam" id="PF02450">
    <property type="entry name" value="LCAT"/>
    <property type="match status" value="1"/>
</dbReference>
<gene>
    <name evidence="1" type="ORF">BA011_07520</name>
</gene>
<evidence type="ECO:0000313" key="2">
    <source>
        <dbReference type="Proteomes" id="UP000092691"/>
    </source>
</evidence>
<dbReference type="GO" id="GO:0008374">
    <property type="term" value="F:O-acyltransferase activity"/>
    <property type="evidence" value="ECO:0007669"/>
    <property type="project" value="InterPro"/>
</dbReference>
<evidence type="ECO:0000313" key="1">
    <source>
        <dbReference type="EMBL" id="ANP85595.1"/>
    </source>
</evidence>